<gene>
    <name evidence="1" type="ORF">LITE_LOCUS16414</name>
</gene>
<dbReference type="AlphaFoldDB" id="A0AAV0JXT1"/>
<name>A0AAV0JXT1_9ROSI</name>
<evidence type="ECO:0000313" key="2">
    <source>
        <dbReference type="Proteomes" id="UP001154282"/>
    </source>
</evidence>
<keyword evidence="2" id="KW-1185">Reference proteome</keyword>
<accession>A0AAV0JXT1</accession>
<comment type="caution">
    <text evidence="1">The sequence shown here is derived from an EMBL/GenBank/DDBJ whole genome shotgun (WGS) entry which is preliminary data.</text>
</comment>
<dbReference type="Proteomes" id="UP001154282">
    <property type="component" value="Unassembled WGS sequence"/>
</dbReference>
<protein>
    <submittedName>
        <fullName evidence="1">Uncharacterized protein</fullName>
    </submittedName>
</protein>
<organism evidence="1 2">
    <name type="scientific">Linum tenue</name>
    <dbReference type="NCBI Taxonomy" id="586396"/>
    <lineage>
        <taxon>Eukaryota</taxon>
        <taxon>Viridiplantae</taxon>
        <taxon>Streptophyta</taxon>
        <taxon>Embryophyta</taxon>
        <taxon>Tracheophyta</taxon>
        <taxon>Spermatophyta</taxon>
        <taxon>Magnoliopsida</taxon>
        <taxon>eudicotyledons</taxon>
        <taxon>Gunneridae</taxon>
        <taxon>Pentapetalae</taxon>
        <taxon>rosids</taxon>
        <taxon>fabids</taxon>
        <taxon>Malpighiales</taxon>
        <taxon>Linaceae</taxon>
        <taxon>Linum</taxon>
    </lineage>
</organism>
<proteinExistence type="predicted"/>
<feature type="non-terminal residue" evidence="1">
    <location>
        <position position="1"/>
    </location>
</feature>
<evidence type="ECO:0000313" key="1">
    <source>
        <dbReference type="EMBL" id="CAI0414800.1"/>
    </source>
</evidence>
<dbReference type="EMBL" id="CAMGYJ010000005">
    <property type="protein sequence ID" value="CAI0414800.1"/>
    <property type="molecule type" value="Genomic_DNA"/>
</dbReference>
<reference evidence="1" key="1">
    <citation type="submission" date="2022-08" db="EMBL/GenBank/DDBJ databases">
        <authorList>
            <person name="Gutierrez-Valencia J."/>
        </authorList>
    </citation>
    <scope>NUCLEOTIDE SEQUENCE</scope>
</reference>
<sequence>HPQTLSSSSHLLFFSQPQLASSFPLLALSLLTIQTSSSPCRCCRLCRPALHPLLALSLLSPRPSSIVCFSSNRQQLFQVSIVSPVSLLVAIAFSFSESEQLPPI</sequence>